<accession>A0A5J4SPU3</accession>
<dbReference type="SUPFAM" id="SSF51161">
    <property type="entry name" value="Trimeric LpxA-like enzymes"/>
    <property type="match status" value="1"/>
</dbReference>
<proteinExistence type="predicted"/>
<dbReference type="AlphaFoldDB" id="A0A5J4SPU3"/>
<dbReference type="PANTHER" id="PTHR43300:SF7">
    <property type="entry name" value="UDP-N-ACETYLBACILLOSAMINE N-ACETYLTRANSFERASE"/>
    <property type="match status" value="1"/>
</dbReference>
<dbReference type="CDD" id="cd03360">
    <property type="entry name" value="LbH_AT_putative"/>
    <property type="match status" value="1"/>
</dbReference>
<name>A0A5J4SPU3_9ZZZZ</name>
<dbReference type="PANTHER" id="PTHR43300">
    <property type="entry name" value="ACETYLTRANSFERASE"/>
    <property type="match status" value="1"/>
</dbReference>
<dbReference type="InterPro" id="IPR011004">
    <property type="entry name" value="Trimer_LpxA-like_sf"/>
</dbReference>
<feature type="domain" description="PglD N-terminal" evidence="1">
    <location>
        <begin position="3"/>
        <end position="83"/>
    </location>
</feature>
<dbReference type="Gene3D" id="3.40.50.20">
    <property type="match status" value="1"/>
</dbReference>
<evidence type="ECO:0000313" key="2">
    <source>
        <dbReference type="EMBL" id="KAA6347115.1"/>
    </source>
</evidence>
<dbReference type="EC" id="2.3.1.-" evidence="2"/>
<sequence>MKNLIIIGAGGMGREVYDLAIQCRGYNTDFIVKGFLDDNINALDEFGNYYPPILHDLKNYCIEENDFFICSIGSVSIKKHCIEIISEKGGKFLSLIHPTALINPTAKIGIGALVFPYAQIGSHAFVGDFAFIQSLAVIGHDVIVGDYTRFDIGSLCIGGVKIGNNVTLHSRAILNHKVVVEDNATVGAASFVIKRVKEGTTVHGNPARLVYL</sequence>
<evidence type="ECO:0000259" key="1">
    <source>
        <dbReference type="Pfam" id="PF17836"/>
    </source>
</evidence>
<protein>
    <submittedName>
        <fullName evidence="2">Putative acetyltransferase EpsM</fullName>
        <ecNumber evidence="2">2.3.1.-</ecNumber>
    </submittedName>
</protein>
<comment type="caution">
    <text evidence="2">The sequence shown here is derived from an EMBL/GenBank/DDBJ whole genome shotgun (WGS) entry which is preliminary data.</text>
</comment>
<dbReference type="Gene3D" id="2.160.10.10">
    <property type="entry name" value="Hexapeptide repeat proteins"/>
    <property type="match status" value="1"/>
</dbReference>
<gene>
    <name evidence="2" type="ORF">EZS27_005408</name>
</gene>
<dbReference type="InterPro" id="IPR041561">
    <property type="entry name" value="PglD_N"/>
</dbReference>
<dbReference type="Pfam" id="PF17836">
    <property type="entry name" value="PglD_N"/>
    <property type="match status" value="1"/>
</dbReference>
<organism evidence="2">
    <name type="scientific">termite gut metagenome</name>
    <dbReference type="NCBI Taxonomy" id="433724"/>
    <lineage>
        <taxon>unclassified sequences</taxon>
        <taxon>metagenomes</taxon>
        <taxon>organismal metagenomes</taxon>
    </lineage>
</organism>
<dbReference type="GO" id="GO:0016746">
    <property type="term" value="F:acyltransferase activity"/>
    <property type="evidence" value="ECO:0007669"/>
    <property type="project" value="UniProtKB-KW"/>
</dbReference>
<dbReference type="EMBL" id="SNRY01000106">
    <property type="protein sequence ID" value="KAA6347115.1"/>
    <property type="molecule type" value="Genomic_DNA"/>
</dbReference>
<dbReference type="InterPro" id="IPR050179">
    <property type="entry name" value="Trans_hexapeptide_repeat"/>
</dbReference>
<dbReference type="InterPro" id="IPR020019">
    <property type="entry name" value="AcTrfase_PglD-like"/>
</dbReference>
<reference evidence="2" key="1">
    <citation type="submission" date="2019-03" db="EMBL/GenBank/DDBJ databases">
        <title>Single cell metagenomics reveals metabolic interactions within the superorganism composed of flagellate Streblomastix strix and complex community of Bacteroidetes bacteria on its surface.</title>
        <authorList>
            <person name="Treitli S.C."/>
            <person name="Kolisko M."/>
            <person name="Husnik F."/>
            <person name="Keeling P."/>
            <person name="Hampl V."/>
        </authorList>
    </citation>
    <scope>NUCLEOTIDE SEQUENCE</scope>
    <source>
        <strain evidence="2">STM</strain>
    </source>
</reference>
<keyword evidence="2" id="KW-0808">Transferase</keyword>
<keyword evidence="2" id="KW-0012">Acyltransferase</keyword>